<evidence type="ECO:0000313" key="1">
    <source>
        <dbReference type="EMBL" id="KKN89533.1"/>
    </source>
</evidence>
<dbReference type="Pfam" id="PF11348">
    <property type="entry name" value="DUF3150"/>
    <property type="match status" value="1"/>
</dbReference>
<dbReference type="AlphaFoldDB" id="A0A0F9XCR6"/>
<dbReference type="EMBL" id="LAZR01000117">
    <property type="protein sequence ID" value="KKN89533.1"/>
    <property type="molecule type" value="Genomic_DNA"/>
</dbReference>
<dbReference type="PROSITE" id="PS51257">
    <property type="entry name" value="PROKAR_LIPOPROTEIN"/>
    <property type="match status" value="1"/>
</dbReference>
<reference evidence="1" key="1">
    <citation type="journal article" date="2015" name="Nature">
        <title>Complex archaea that bridge the gap between prokaryotes and eukaryotes.</title>
        <authorList>
            <person name="Spang A."/>
            <person name="Saw J.H."/>
            <person name="Jorgensen S.L."/>
            <person name="Zaremba-Niedzwiedzka K."/>
            <person name="Martijn J."/>
            <person name="Lind A.E."/>
            <person name="van Eijk R."/>
            <person name="Schleper C."/>
            <person name="Guy L."/>
            <person name="Ettema T.J."/>
        </authorList>
    </citation>
    <scope>NUCLEOTIDE SEQUENCE</scope>
</reference>
<proteinExistence type="predicted"/>
<dbReference type="InterPro" id="IPR021496">
    <property type="entry name" value="DUF3150"/>
</dbReference>
<gene>
    <name evidence="1" type="ORF">LCGC14_0236650</name>
</gene>
<organism evidence="1">
    <name type="scientific">marine sediment metagenome</name>
    <dbReference type="NCBI Taxonomy" id="412755"/>
    <lineage>
        <taxon>unclassified sequences</taxon>
        <taxon>metagenomes</taxon>
        <taxon>ecological metagenomes</taxon>
    </lineage>
</organism>
<comment type="caution">
    <text evidence="1">The sequence shown here is derived from an EMBL/GenBank/DDBJ whole genome shotgun (WGS) entry which is preliminary data.</text>
</comment>
<accession>A0A0F9XCR6</accession>
<evidence type="ECO:0008006" key="2">
    <source>
        <dbReference type="Google" id="ProtNLM"/>
    </source>
</evidence>
<protein>
    <recommendedName>
        <fullName evidence="2">DUF3150 domain-containing protein</fullName>
    </recommendedName>
</protein>
<sequence>MTITVQKVKTAVNDSHVVVFNLMISCISAERQLDLAKMGIDLDKLPSASRKLIQEKIFPKEFLNNYSRLRDRANAVLDKGPAVRVELGVVSSRTEAVKKISELDAIKADWQSQLDTDQNRYENICNERIALIAAQAFKEGVDAAVVNTLVDALSKRQPVWEEFVSRMRFEYSAMPVQLELDGNDQGFDAVLFQAQKDGLVALREGVFGSLVQHLVNESVQILKVLNDKKPKRGIYVVNYRTVARIGEITEKLHGLAFVHRSIAPLAKVIDDALRFMPKSVEKDLEMQPTQFFNLIACLEAMNDQHELLARLRDKQPLVTIHVEPEVQAPAQAAVVQPQGQVVTMQAPVATAPTASVESETESEAGEASEVEEVTQIVEVAVSEPVAEQPKVFDLPFMGGSLFD</sequence>
<name>A0A0F9XCR6_9ZZZZ</name>